<feature type="compositionally biased region" description="Basic and acidic residues" evidence="1">
    <location>
        <begin position="108"/>
        <end position="117"/>
    </location>
</feature>
<proteinExistence type="predicted"/>
<reference evidence="3" key="2">
    <citation type="submission" date="2025-08" db="UniProtKB">
        <authorList>
            <consortium name="RefSeq"/>
        </authorList>
    </citation>
    <scope>IDENTIFICATION</scope>
    <source>
        <tissue evidence="3">Leaf</tissue>
    </source>
</reference>
<evidence type="ECO:0000313" key="3">
    <source>
        <dbReference type="RefSeq" id="XP_056866359.1"/>
    </source>
</evidence>
<dbReference type="AlphaFoldDB" id="A0A9W3DRL5"/>
<organism evidence="2 3">
    <name type="scientific">Raphanus sativus</name>
    <name type="common">Radish</name>
    <name type="synonym">Raphanus raphanistrum var. sativus</name>
    <dbReference type="NCBI Taxonomy" id="3726"/>
    <lineage>
        <taxon>Eukaryota</taxon>
        <taxon>Viridiplantae</taxon>
        <taxon>Streptophyta</taxon>
        <taxon>Embryophyta</taxon>
        <taxon>Tracheophyta</taxon>
        <taxon>Spermatophyta</taxon>
        <taxon>Magnoliopsida</taxon>
        <taxon>eudicotyledons</taxon>
        <taxon>Gunneridae</taxon>
        <taxon>Pentapetalae</taxon>
        <taxon>rosids</taxon>
        <taxon>malvids</taxon>
        <taxon>Brassicales</taxon>
        <taxon>Brassicaceae</taxon>
        <taxon>Brassiceae</taxon>
        <taxon>Raphanus</taxon>
    </lineage>
</organism>
<evidence type="ECO:0000256" key="1">
    <source>
        <dbReference type="SAM" id="MobiDB-lite"/>
    </source>
</evidence>
<feature type="compositionally biased region" description="Basic residues" evidence="1">
    <location>
        <begin position="87"/>
        <end position="97"/>
    </location>
</feature>
<gene>
    <name evidence="3" type="primary">LOC130512413</name>
</gene>
<feature type="region of interest" description="Disordered" evidence="1">
    <location>
        <begin position="77"/>
        <end position="117"/>
    </location>
</feature>
<reference evidence="2" key="1">
    <citation type="journal article" date="2019" name="Database">
        <title>The radish genome database (RadishGD): an integrated information resource for radish genomics.</title>
        <authorList>
            <person name="Yu H.J."/>
            <person name="Baek S."/>
            <person name="Lee Y.J."/>
            <person name="Cho A."/>
            <person name="Mun J.H."/>
        </authorList>
    </citation>
    <scope>NUCLEOTIDE SEQUENCE [LARGE SCALE GENOMIC DNA]</scope>
    <source>
        <strain evidence="2">cv. WK10039</strain>
    </source>
</reference>
<keyword evidence="2" id="KW-1185">Reference proteome</keyword>
<name>A0A9W3DRL5_RAPSA</name>
<accession>A0A9W3DRL5</accession>
<dbReference type="KEGG" id="rsz:130512413"/>
<dbReference type="RefSeq" id="XP_056866359.1">
    <property type="nucleotide sequence ID" value="XM_057010379.1"/>
</dbReference>
<sequence>MITRSRTARNCFVGRIFTLSARSLSPSSISEAVKGRDMAAYVSVENIHDLYLSGQGYKGSSGVTKALKAERCGCHHSRSVSSFNKSLKLRKKPSKQKVAKEQSFSTASKREEESLLG</sequence>
<protein>
    <submittedName>
        <fullName evidence="3">L-aspartate oxidase, chloroplastic-like</fullName>
    </submittedName>
</protein>
<evidence type="ECO:0000313" key="2">
    <source>
        <dbReference type="Proteomes" id="UP000504610"/>
    </source>
</evidence>
<dbReference type="GeneID" id="130512413"/>
<dbReference type="Proteomes" id="UP000504610">
    <property type="component" value="Chromosome 5"/>
</dbReference>
<dbReference type="OrthoDB" id="10610908at2759"/>